<dbReference type="OrthoDB" id="1148550at2"/>
<sequence length="240" mass="26127">MNNLKSLLLLLIFLSVGAVELHAHALWIETASTAKKGHAQSVKVFYGEYATKELEEIGKWYSDVKDFTLWLTVPGKEKVKLSTVAGTNFYSASFTPDEDGIYLLTVSHEAKDLGGTTKYEFSSVAAVAVGKSNAVDHASIPNSINVAANEAKNYKVNSPVQLKAVLNGQPVANKPVSIFSPEGWSKEFTTDDNGSISFTPQWPGRYVLELSNFEKVNGEHNGQSYTAAWQGATSSFEVVK</sequence>
<dbReference type="Pfam" id="PF10670">
    <property type="entry name" value="DUF4198"/>
    <property type="match status" value="1"/>
</dbReference>
<organism evidence="1 2">
    <name type="scientific">Arcticibacter pallidicorallinus</name>
    <dbReference type="NCBI Taxonomy" id="1259464"/>
    <lineage>
        <taxon>Bacteria</taxon>
        <taxon>Pseudomonadati</taxon>
        <taxon>Bacteroidota</taxon>
        <taxon>Sphingobacteriia</taxon>
        <taxon>Sphingobacteriales</taxon>
        <taxon>Sphingobacteriaceae</taxon>
        <taxon>Arcticibacter</taxon>
    </lineage>
</organism>
<accession>A0A2T0UBM6</accession>
<keyword evidence="2" id="KW-1185">Reference proteome</keyword>
<comment type="caution">
    <text evidence="1">The sequence shown here is derived from an EMBL/GenBank/DDBJ whole genome shotgun (WGS) entry which is preliminary data.</text>
</comment>
<evidence type="ECO:0000313" key="2">
    <source>
        <dbReference type="Proteomes" id="UP000238034"/>
    </source>
</evidence>
<dbReference type="RefSeq" id="WP_106290462.1">
    <property type="nucleotide sequence ID" value="NZ_PVTH01000001.1"/>
</dbReference>
<proteinExistence type="predicted"/>
<dbReference type="Proteomes" id="UP000238034">
    <property type="component" value="Unassembled WGS sequence"/>
</dbReference>
<dbReference type="InterPro" id="IPR019613">
    <property type="entry name" value="DUF4198"/>
</dbReference>
<dbReference type="AlphaFoldDB" id="A0A2T0UBM6"/>
<gene>
    <name evidence="1" type="ORF">B0I27_101185</name>
</gene>
<name>A0A2T0UBM6_9SPHI</name>
<reference evidence="1 2" key="1">
    <citation type="submission" date="2018-03" db="EMBL/GenBank/DDBJ databases">
        <title>Genomic Encyclopedia of Type Strains, Phase III (KMG-III): the genomes of soil and plant-associated and newly described type strains.</title>
        <authorList>
            <person name="Whitman W."/>
        </authorList>
    </citation>
    <scope>NUCLEOTIDE SEQUENCE [LARGE SCALE GENOMIC DNA]</scope>
    <source>
        <strain evidence="1 2">CGMCC 1.9313</strain>
    </source>
</reference>
<evidence type="ECO:0000313" key="1">
    <source>
        <dbReference type="EMBL" id="PRY55217.1"/>
    </source>
</evidence>
<dbReference type="EMBL" id="PVTH01000001">
    <property type="protein sequence ID" value="PRY55217.1"/>
    <property type="molecule type" value="Genomic_DNA"/>
</dbReference>
<protein>
    <submittedName>
        <fullName evidence="1">Putative GH25 family protein</fullName>
    </submittedName>
</protein>
<dbReference type="SUPFAM" id="SSF49478">
    <property type="entry name" value="Cna protein B-type domain"/>
    <property type="match status" value="1"/>
</dbReference>